<comment type="caution">
    <text evidence="5">The sequence shown here is derived from an EMBL/GenBank/DDBJ whole genome shotgun (WGS) entry which is preliminary data.</text>
</comment>
<keyword evidence="3 5" id="KW-0560">Oxidoreductase</keyword>
<dbReference type="Pfam" id="PF00248">
    <property type="entry name" value="Aldo_ket_red"/>
    <property type="match status" value="1"/>
</dbReference>
<reference evidence="5 6" key="1">
    <citation type="submission" date="2020-04" db="EMBL/GenBank/DDBJ databases">
        <title>MicrobeNet Type strains.</title>
        <authorList>
            <person name="Nicholson A.C."/>
        </authorList>
    </citation>
    <scope>NUCLEOTIDE SEQUENCE [LARGE SCALE GENOMIC DNA]</scope>
    <source>
        <strain evidence="5 6">ATCC BAA-788</strain>
    </source>
</reference>
<dbReference type="Proteomes" id="UP000581206">
    <property type="component" value="Unassembled WGS sequence"/>
</dbReference>
<dbReference type="Gene3D" id="3.20.20.100">
    <property type="entry name" value="NADP-dependent oxidoreductase domain"/>
    <property type="match status" value="1"/>
</dbReference>
<dbReference type="InterPro" id="IPR005399">
    <property type="entry name" value="K_chnl_volt-dep_bsu_KCNAB-rel"/>
</dbReference>
<dbReference type="GO" id="GO:0051596">
    <property type="term" value="P:methylglyoxal catabolic process"/>
    <property type="evidence" value="ECO:0007669"/>
    <property type="project" value="TreeGrafter"/>
</dbReference>
<dbReference type="PANTHER" id="PTHR43150">
    <property type="entry name" value="HYPERKINETIC, ISOFORM M"/>
    <property type="match status" value="1"/>
</dbReference>
<dbReference type="RefSeq" id="WP_168628530.1">
    <property type="nucleotide sequence ID" value="NZ_BONL01000022.1"/>
</dbReference>
<keyword evidence="6" id="KW-1185">Reference proteome</keyword>
<evidence type="ECO:0000256" key="2">
    <source>
        <dbReference type="ARBA" id="ARBA00022857"/>
    </source>
</evidence>
<comment type="similarity">
    <text evidence="1">Belongs to the shaker potassium channel beta subunit family.</text>
</comment>
<accession>A0A7X6QXU4</accession>
<proteinExistence type="inferred from homology"/>
<dbReference type="InterPro" id="IPR036812">
    <property type="entry name" value="NAD(P)_OxRdtase_dom_sf"/>
</dbReference>
<feature type="domain" description="NADP-dependent oxidoreductase" evidence="4">
    <location>
        <begin position="32"/>
        <end position="336"/>
    </location>
</feature>
<evidence type="ECO:0000313" key="6">
    <source>
        <dbReference type="Proteomes" id="UP000581206"/>
    </source>
</evidence>
<evidence type="ECO:0000256" key="3">
    <source>
        <dbReference type="ARBA" id="ARBA00023002"/>
    </source>
</evidence>
<evidence type="ECO:0000259" key="4">
    <source>
        <dbReference type="Pfam" id="PF00248"/>
    </source>
</evidence>
<organism evidence="5 6">
    <name type="scientific">Cellulomonas denverensis</name>
    <dbReference type="NCBI Taxonomy" id="264297"/>
    <lineage>
        <taxon>Bacteria</taxon>
        <taxon>Bacillati</taxon>
        <taxon>Actinomycetota</taxon>
        <taxon>Actinomycetes</taxon>
        <taxon>Micrococcales</taxon>
        <taxon>Cellulomonadaceae</taxon>
        <taxon>Cellulomonas</taxon>
    </lineage>
</organism>
<sequence>MPVLPPYRAADDRYESMPYRRTGRSGLDLPALSLGLWHNFGDVNPMETQRAVLRRAFDLGITHFDLANNYGPPYGSAETNFGRHLAQDFRPYRDELVISSKAGYDMWPGPYGDGGSRKYLLASLDQSLARTGLDYVDIFYSHRPDLSVPLAETMGALHTAVTSGKALYAGISNYSPSATREAARILADLGTPLLIHQPSYSMFNRHVEQVAEGETEALLDTVGELGVGMIVFSPLSQGLLTGRYLSGEVPAGSRAAQGRFLTADAISDTYLERARGLNAIAEGRGQTLAQLALTWVLRDQRVTSAIIGASSVEQLEDNVRALTADPLTDEELAAIEPLAVDGTGRR</sequence>
<dbReference type="AlphaFoldDB" id="A0A7X6QXU4"/>
<evidence type="ECO:0000313" key="5">
    <source>
        <dbReference type="EMBL" id="NKY21444.1"/>
    </source>
</evidence>
<dbReference type="NCBIfam" id="NF007388">
    <property type="entry name" value="PRK09912.1"/>
    <property type="match status" value="1"/>
</dbReference>
<gene>
    <name evidence="5" type="primary">mgrA</name>
    <name evidence="5" type="ORF">HGA03_02050</name>
</gene>
<dbReference type="InterPro" id="IPR023210">
    <property type="entry name" value="NADP_OxRdtase_dom"/>
</dbReference>
<dbReference type="PANTHER" id="PTHR43150:SF4">
    <property type="entry name" value="L-GLYCERALDEHYDE 3-PHOSPHATE REDUCTASE"/>
    <property type="match status" value="1"/>
</dbReference>
<dbReference type="SUPFAM" id="SSF51430">
    <property type="entry name" value="NAD(P)-linked oxidoreductase"/>
    <property type="match status" value="1"/>
</dbReference>
<evidence type="ECO:0000256" key="1">
    <source>
        <dbReference type="ARBA" id="ARBA00006515"/>
    </source>
</evidence>
<dbReference type="GO" id="GO:0016491">
    <property type="term" value="F:oxidoreductase activity"/>
    <property type="evidence" value="ECO:0007669"/>
    <property type="project" value="UniProtKB-KW"/>
</dbReference>
<protein>
    <submittedName>
        <fullName evidence="5">L-glyceraldehyde 3-phosphate reductase</fullName>
        <ecNumber evidence="5">1.1.1.-</ecNumber>
    </submittedName>
</protein>
<keyword evidence="2" id="KW-0521">NADP</keyword>
<dbReference type="EMBL" id="JAAXOX010000001">
    <property type="protein sequence ID" value="NKY21444.1"/>
    <property type="molecule type" value="Genomic_DNA"/>
</dbReference>
<dbReference type="EC" id="1.1.1.-" evidence="5"/>
<name>A0A7X6QXU4_9CELL</name>